<dbReference type="SUPFAM" id="SSF53098">
    <property type="entry name" value="Ribonuclease H-like"/>
    <property type="match status" value="1"/>
</dbReference>
<evidence type="ECO:0000313" key="2">
    <source>
        <dbReference type="EMBL" id="KAK8872422.1"/>
    </source>
</evidence>
<protein>
    <submittedName>
        <fullName evidence="2">Restless-like transposase</fullName>
    </submittedName>
</protein>
<accession>A0ABR2J4R1</accession>
<organism evidence="2 3">
    <name type="scientific">Apiospora arundinis</name>
    <dbReference type="NCBI Taxonomy" id="335852"/>
    <lineage>
        <taxon>Eukaryota</taxon>
        <taxon>Fungi</taxon>
        <taxon>Dikarya</taxon>
        <taxon>Ascomycota</taxon>
        <taxon>Pezizomycotina</taxon>
        <taxon>Sordariomycetes</taxon>
        <taxon>Xylariomycetidae</taxon>
        <taxon>Amphisphaeriales</taxon>
        <taxon>Apiosporaceae</taxon>
        <taxon>Apiospora</taxon>
    </lineage>
</organism>
<comment type="caution">
    <text evidence="2">The sequence shown here is derived from an EMBL/GenBank/DDBJ whole genome shotgun (WGS) entry which is preliminary data.</text>
</comment>
<evidence type="ECO:0000313" key="3">
    <source>
        <dbReference type="Proteomes" id="UP001390339"/>
    </source>
</evidence>
<dbReference type="Pfam" id="PF05699">
    <property type="entry name" value="Dimer_Tnp_hAT"/>
    <property type="match status" value="1"/>
</dbReference>
<feature type="domain" description="HAT C-terminal dimerisation" evidence="1">
    <location>
        <begin position="1"/>
        <end position="48"/>
    </location>
</feature>
<proteinExistence type="predicted"/>
<name>A0ABR2J4R1_9PEZI</name>
<dbReference type="InterPro" id="IPR008906">
    <property type="entry name" value="HATC_C_dom"/>
</dbReference>
<sequence>MAMDFLTIQPMSAECERVFSAAGKIVVASRASLEAQTIGICQALRSWYRAGILQGKDDDILPLAPHNDGGDDEASRLDWLESDGEFYSEAFTVEDAELPSSGSDYK</sequence>
<dbReference type="Proteomes" id="UP001390339">
    <property type="component" value="Unassembled WGS sequence"/>
</dbReference>
<gene>
    <name evidence="2" type="ORF">PGQ11_002936</name>
</gene>
<dbReference type="InterPro" id="IPR012337">
    <property type="entry name" value="RNaseH-like_sf"/>
</dbReference>
<keyword evidence="3" id="KW-1185">Reference proteome</keyword>
<reference evidence="2 3" key="1">
    <citation type="journal article" date="2024" name="IMA Fungus">
        <title>Apiospora arundinis, a panoply of carbohydrate-active enzymes and secondary metabolites.</title>
        <authorList>
            <person name="Sorensen T."/>
            <person name="Petersen C."/>
            <person name="Muurmann A.T."/>
            <person name="Christiansen J.V."/>
            <person name="Brundto M.L."/>
            <person name="Overgaard C.K."/>
            <person name="Boysen A.T."/>
            <person name="Wollenberg R.D."/>
            <person name="Larsen T.O."/>
            <person name="Sorensen J.L."/>
            <person name="Nielsen K.L."/>
            <person name="Sondergaard T.E."/>
        </authorList>
    </citation>
    <scope>NUCLEOTIDE SEQUENCE [LARGE SCALE GENOMIC DNA]</scope>
    <source>
        <strain evidence="2 3">AAU 773</strain>
    </source>
</reference>
<evidence type="ECO:0000259" key="1">
    <source>
        <dbReference type="Pfam" id="PF05699"/>
    </source>
</evidence>
<dbReference type="EMBL" id="JAPCWZ010000003">
    <property type="protein sequence ID" value="KAK8872422.1"/>
    <property type="molecule type" value="Genomic_DNA"/>
</dbReference>